<evidence type="ECO:0000313" key="2">
    <source>
        <dbReference type="Proteomes" id="UP000027186"/>
    </source>
</evidence>
<geneLocation type="plasmid" evidence="1 2">
    <name>AbAZ39_p1</name>
</geneLocation>
<evidence type="ECO:0000313" key="1">
    <source>
        <dbReference type="EMBL" id="AIB13430.1"/>
    </source>
</evidence>
<reference evidence="1 2" key="1">
    <citation type="journal article" date="2014" name="Genome Announc.">
        <title>Complete Genome Sequence of the Model Rhizosphere Strain Azospirillum brasilense Az39, Successfully Applied in Agriculture.</title>
        <authorList>
            <person name="Rivera D."/>
            <person name="Revale S."/>
            <person name="Molina R."/>
            <person name="Gualpa J."/>
            <person name="Puente M."/>
            <person name="Maroniche G."/>
            <person name="Paris G."/>
            <person name="Baker D."/>
            <person name="Clavijo B."/>
            <person name="McLay K."/>
            <person name="Spaepen S."/>
            <person name="Perticari A."/>
            <person name="Vazquez M."/>
            <person name="Wisniewski-Dye F."/>
            <person name="Watkins C."/>
            <person name="Martinez-Abarca F."/>
            <person name="Vanderleyden J."/>
            <person name="Cassan F."/>
        </authorList>
    </citation>
    <scope>NUCLEOTIDE SEQUENCE [LARGE SCALE GENOMIC DNA]</scope>
    <source>
        <strain evidence="1 2">Az39</strain>
        <plasmid evidence="1">AbAZ39_p1</plasmid>
    </source>
</reference>
<dbReference type="EMBL" id="CP007794">
    <property type="protein sequence ID" value="AIB13430.1"/>
    <property type="molecule type" value="Genomic_DNA"/>
</dbReference>
<protein>
    <submittedName>
        <fullName evidence="1">Uncharacterized protein</fullName>
    </submittedName>
</protein>
<dbReference type="Proteomes" id="UP000027186">
    <property type="component" value="Plasmid AbAZ39_p1"/>
</dbReference>
<proteinExistence type="predicted"/>
<gene>
    <name evidence="1" type="ORF">ABAZ39_15880</name>
</gene>
<dbReference type="KEGG" id="abq:ABAZ39_15880"/>
<organism evidence="1 2">
    <name type="scientific">Azospirillum argentinense</name>
    <dbReference type="NCBI Taxonomy" id="2970906"/>
    <lineage>
        <taxon>Bacteria</taxon>
        <taxon>Pseudomonadati</taxon>
        <taxon>Pseudomonadota</taxon>
        <taxon>Alphaproteobacteria</taxon>
        <taxon>Rhodospirillales</taxon>
        <taxon>Azospirillaceae</taxon>
        <taxon>Azospirillum</taxon>
    </lineage>
</organism>
<keyword evidence="1" id="KW-0614">Plasmid</keyword>
<accession>A0A060DKW8</accession>
<name>A0A060DKW8_9PROT</name>
<sequence length="75" mass="8100">MLRVLTAGFGFDGIAGPLGIDGAGKPLAVLLLGGTVELLVRSRRVSLHSLPLGRFAEPWLPTATIARRIVEWHER</sequence>
<dbReference type="AlphaFoldDB" id="A0A060DKW8"/>